<evidence type="ECO:0000313" key="2">
    <source>
        <dbReference type="Proteomes" id="UP000502065"/>
    </source>
</evidence>
<reference evidence="1 2" key="1">
    <citation type="submission" date="2018-07" db="EMBL/GenBank/DDBJ databases">
        <title>Identification of phenol metabolism pathways in Arcobacter.</title>
        <authorList>
            <person name="Miller W.G."/>
            <person name="Yee E."/>
            <person name="Bono J.L."/>
        </authorList>
    </citation>
    <scope>NUCLEOTIDE SEQUENCE [LARGE SCALE GENOMIC DNA]</scope>
    <source>
        <strain evidence="1 2">W63</strain>
    </source>
</reference>
<proteinExistence type="predicted"/>
<organism evidence="1 2">
    <name type="scientific">Arcobacter aquimarinus</name>
    <dbReference type="NCBI Taxonomy" id="1315211"/>
    <lineage>
        <taxon>Bacteria</taxon>
        <taxon>Pseudomonadati</taxon>
        <taxon>Campylobacterota</taxon>
        <taxon>Epsilonproteobacteria</taxon>
        <taxon>Campylobacterales</taxon>
        <taxon>Arcobacteraceae</taxon>
        <taxon>Arcobacter</taxon>
    </lineage>
</organism>
<protein>
    <submittedName>
        <fullName evidence="1">Uncharacterized protein</fullName>
    </submittedName>
</protein>
<keyword evidence="2" id="KW-1185">Reference proteome</keyword>
<evidence type="ECO:0000313" key="1">
    <source>
        <dbReference type="EMBL" id="QKE26653.1"/>
    </source>
</evidence>
<dbReference type="Proteomes" id="UP000502065">
    <property type="component" value="Chromosome"/>
</dbReference>
<gene>
    <name evidence="1" type="ORF">AAQM_1918</name>
</gene>
<sequence length="37" mass="4439">MRIKAFLTSGRFKIIKVFKFDEMKAIAAAYPRWEYVI</sequence>
<dbReference type="AlphaFoldDB" id="A0AAE7B304"/>
<name>A0AAE7B304_9BACT</name>
<dbReference type="EMBL" id="CP030944">
    <property type="protein sequence ID" value="QKE26653.1"/>
    <property type="molecule type" value="Genomic_DNA"/>
</dbReference>
<dbReference type="KEGG" id="aaqi:AAQM_1918"/>
<accession>A0AAE7B304</accession>